<evidence type="ECO:0000313" key="3">
    <source>
        <dbReference type="Proteomes" id="UP001194273"/>
    </source>
</evidence>
<keyword evidence="3" id="KW-1185">Reference proteome</keyword>
<sequence length="315" mass="33632">MPQDFYPFVENGETDVTDGRTGSIQVEHPARVAVYDDASAAPRVVVIEPQDVRSYLEEITATVTRLAREQGGAIPFMVIREIVENFIHAYFQAPTISILDNGNTIRFSDQGPGIREKGLALEFGTSSATEEMKRYIRGVGSGLPYVQQYMEDKGGSLEVEDNIAGGTVVTLSTRPADEARGISGAERLGAQEAPAAVAAPAWQGAPSQTYWTHSQQQTWPAAVPPQPWPATAPQQPAYAHAPAAPQMPAIELDERSSNAVSLIAARGSAGPSDLTRAFGSSGPTWSRVLSNLAAQGIVTKVGQKYQLTGIGRTLV</sequence>
<dbReference type="SUPFAM" id="SSF55874">
    <property type="entry name" value="ATPase domain of HSP90 chaperone/DNA topoisomerase II/histidine kinase"/>
    <property type="match status" value="1"/>
</dbReference>
<dbReference type="InterPro" id="IPR036890">
    <property type="entry name" value="HATPase_C_sf"/>
</dbReference>
<accession>A0ABR9QQE1</accession>
<protein>
    <submittedName>
        <fullName evidence="2">ATP-binding protein</fullName>
    </submittedName>
</protein>
<dbReference type="SMART" id="SM00387">
    <property type="entry name" value="HATPase_c"/>
    <property type="match status" value="1"/>
</dbReference>
<name>A0ABR9QQE1_9ACTN</name>
<dbReference type="GO" id="GO:0005524">
    <property type="term" value="F:ATP binding"/>
    <property type="evidence" value="ECO:0007669"/>
    <property type="project" value="UniProtKB-KW"/>
</dbReference>
<feature type="domain" description="Histidine kinase/HSP90-like ATPase" evidence="1">
    <location>
        <begin position="71"/>
        <end position="177"/>
    </location>
</feature>
<dbReference type="Gene3D" id="3.30.565.10">
    <property type="entry name" value="Histidine kinase-like ATPase, C-terminal domain"/>
    <property type="match status" value="1"/>
</dbReference>
<dbReference type="RefSeq" id="WP_193528760.1">
    <property type="nucleotide sequence ID" value="NZ_JADCJZ010000001.1"/>
</dbReference>
<comment type="caution">
    <text evidence="2">The sequence shown here is derived from an EMBL/GenBank/DDBJ whole genome shotgun (WGS) entry which is preliminary data.</text>
</comment>
<proteinExistence type="predicted"/>
<dbReference type="InterPro" id="IPR003594">
    <property type="entry name" value="HATPase_dom"/>
</dbReference>
<dbReference type="EMBL" id="JADCJZ010000001">
    <property type="protein sequence ID" value="MBE5023294.1"/>
    <property type="molecule type" value="Genomic_DNA"/>
</dbReference>
<evidence type="ECO:0000259" key="1">
    <source>
        <dbReference type="SMART" id="SM00387"/>
    </source>
</evidence>
<dbReference type="Proteomes" id="UP001194273">
    <property type="component" value="Unassembled WGS sequence"/>
</dbReference>
<dbReference type="Pfam" id="PF02518">
    <property type="entry name" value="HATPase_c"/>
    <property type="match status" value="1"/>
</dbReference>
<keyword evidence="2" id="KW-0067">ATP-binding</keyword>
<gene>
    <name evidence="2" type="ORF">INF26_00230</name>
</gene>
<reference evidence="2 3" key="1">
    <citation type="submission" date="2020-10" db="EMBL/GenBank/DDBJ databases">
        <title>ChiBAC.</title>
        <authorList>
            <person name="Zenner C."/>
            <person name="Hitch T.C.A."/>
            <person name="Clavel T."/>
        </authorList>
    </citation>
    <scope>NUCLEOTIDE SEQUENCE [LARGE SCALE GENOMIC DNA]</scope>
    <source>
        <strain evidence="2 3">DSM 107455</strain>
    </source>
</reference>
<evidence type="ECO:0000313" key="2">
    <source>
        <dbReference type="EMBL" id="MBE5023294.1"/>
    </source>
</evidence>
<organism evidence="2 3">
    <name type="scientific">Thermophilibacter gallinarum</name>
    <dbReference type="NCBI Taxonomy" id="2779357"/>
    <lineage>
        <taxon>Bacteria</taxon>
        <taxon>Bacillati</taxon>
        <taxon>Actinomycetota</taxon>
        <taxon>Coriobacteriia</taxon>
        <taxon>Coriobacteriales</taxon>
        <taxon>Atopobiaceae</taxon>
        <taxon>Thermophilibacter</taxon>
    </lineage>
</organism>
<keyword evidence="2" id="KW-0547">Nucleotide-binding</keyword>